<dbReference type="SUPFAM" id="SSF46785">
    <property type="entry name" value="Winged helix' DNA-binding domain"/>
    <property type="match status" value="1"/>
</dbReference>
<keyword evidence="8" id="KW-1185">Reference proteome</keyword>
<dbReference type="FunFam" id="3.40.1410.10:FF:000008">
    <property type="entry name" value="Transcriptional regulator, GntR family"/>
    <property type="match status" value="1"/>
</dbReference>
<dbReference type="InterPro" id="IPR012770">
    <property type="entry name" value="TreR"/>
</dbReference>
<gene>
    <name evidence="7" type="ORF">SAMN03080614_101510</name>
</gene>
<dbReference type="SMART" id="SM00345">
    <property type="entry name" value="HTH_GNTR"/>
    <property type="match status" value="1"/>
</dbReference>
<dbReference type="GO" id="GO:0003700">
    <property type="term" value="F:DNA-binding transcription factor activity"/>
    <property type="evidence" value="ECO:0007669"/>
    <property type="project" value="UniProtKB-UniRule"/>
</dbReference>
<dbReference type="PANTHER" id="PTHR44846">
    <property type="entry name" value="MANNOSYL-D-GLYCERATE TRANSPORT/METABOLISM SYSTEM REPRESSOR MNGR-RELATED"/>
    <property type="match status" value="1"/>
</dbReference>
<evidence type="ECO:0000256" key="1">
    <source>
        <dbReference type="ARBA" id="ARBA00022491"/>
    </source>
</evidence>
<evidence type="ECO:0000313" key="8">
    <source>
        <dbReference type="Proteomes" id="UP000243819"/>
    </source>
</evidence>
<dbReference type="STRING" id="1120990.SAMN03080614_101510"/>
<dbReference type="InterPro" id="IPR011663">
    <property type="entry name" value="UTRA"/>
</dbReference>
<proteinExistence type="predicted"/>
<dbReference type="SMART" id="SM00866">
    <property type="entry name" value="UTRA"/>
    <property type="match status" value="1"/>
</dbReference>
<evidence type="ECO:0000256" key="2">
    <source>
        <dbReference type="ARBA" id="ARBA00023015"/>
    </source>
</evidence>
<dbReference type="Gene3D" id="1.10.10.10">
    <property type="entry name" value="Winged helix-like DNA-binding domain superfamily/Winged helix DNA-binding domain"/>
    <property type="match status" value="1"/>
</dbReference>
<dbReference type="GO" id="GO:0045892">
    <property type="term" value="P:negative regulation of DNA-templated transcription"/>
    <property type="evidence" value="ECO:0007669"/>
    <property type="project" value="TreeGrafter"/>
</dbReference>
<dbReference type="PRINTS" id="PR00035">
    <property type="entry name" value="HTHGNTR"/>
</dbReference>
<dbReference type="PROSITE" id="PS50949">
    <property type="entry name" value="HTH_GNTR"/>
    <property type="match status" value="1"/>
</dbReference>
<organism evidence="7 8">
    <name type="scientific">Anaerobranca gottschalkii DSM 13577</name>
    <dbReference type="NCBI Taxonomy" id="1120990"/>
    <lineage>
        <taxon>Bacteria</taxon>
        <taxon>Bacillati</taxon>
        <taxon>Bacillota</taxon>
        <taxon>Clostridia</taxon>
        <taxon>Eubacteriales</taxon>
        <taxon>Proteinivoracaceae</taxon>
        <taxon>Anaerobranca</taxon>
    </lineage>
</organism>
<dbReference type="SUPFAM" id="SSF64288">
    <property type="entry name" value="Chorismate lyase-like"/>
    <property type="match status" value="1"/>
</dbReference>
<dbReference type="NCBIfam" id="TIGR02404">
    <property type="entry name" value="trehalos_R_Bsub"/>
    <property type="match status" value="1"/>
</dbReference>
<dbReference type="Pfam" id="PF07702">
    <property type="entry name" value="UTRA"/>
    <property type="match status" value="1"/>
</dbReference>
<dbReference type="Pfam" id="PF00392">
    <property type="entry name" value="GntR"/>
    <property type="match status" value="1"/>
</dbReference>
<dbReference type="Proteomes" id="UP000243819">
    <property type="component" value="Unassembled WGS sequence"/>
</dbReference>
<keyword evidence="4" id="KW-0804">Transcription</keyword>
<dbReference type="GO" id="GO:0003677">
    <property type="term" value="F:DNA binding"/>
    <property type="evidence" value="ECO:0007669"/>
    <property type="project" value="UniProtKB-UniRule"/>
</dbReference>
<dbReference type="InterPro" id="IPR000524">
    <property type="entry name" value="Tscrpt_reg_HTH_GntR"/>
</dbReference>
<keyword evidence="1" id="KW-0678">Repressor</keyword>
<dbReference type="InterPro" id="IPR036388">
    <property type="entry name" value="WH-like_DNA-bd_sf"/>
</dbReference>
<dbReference type="EMBL" id="FOIF01000015">
    <property type="protein sequence ID" value="SES87099.1"/>
    <property type="molecule type" value="Genomic_DNA"/>
</dbReference>
<keyword evidence="3" id="KW-0238">DNA-binding</keyword>
<evidence type="ECO:0000259" key="6">
    <source>
        <dbReference type="PROSITE" id="PS50949"/>
    </source>
</evidence>
<evidence type="ECO:0000313" key="7">
    <source>
        <dbReference type="EMBL" id="SES87099.1"/>
    </source>
</evidence>
<sequence length="243" mass="28666">MTSVMEMDSKYLMIYNDIVGKIEKGKLGANSKLPSENEMMDIYGVSRDTVRKALNLLESNGYIQKIKGKGSFTLDINRIDFPVSGITSFKELAKRMGKEWKTHVEKIEIIPADEYLAEQLKIEDGREIWEVIRVREINRRKIILDKDYFIKDFIPSLTKEICQDSIYDYLENNLGLQISFAKKEITVQRATEEDRRLLDLKNYDMVVVVKSHTYLDDARLFQYTESRHRPDKFRFVDFARRQR</sequence>
<dbReference type="CDD" id="cd07377">
    <property type="entry name" value="WHTH_GntR"/>
    <property type="match status" value="1"/>
</dbReference>
<dbReference type="InterPro" id="IPR050679">
    <property type="entry name" value="Bact_HTH_transcr_reg"/>
</dbReference>
<evidence type="ECO:0000256" key="5">
    <source>
        <dbReference type="NCBIfam" id="TIGR02404"/>
    </source>
</evidence>
<evidence type="ECO:0000256" key="4">
    <source>
        <dbReference type="ARBA" id="ARBA00023163"/>
    </source>
</evidence>
<keyword evidence="2" id="KW-0805">Transcription regulation</keyword>
<dbReference type="InterPro" id="IPR036390">
    <property type="entry name" value="WH_DNA-bd_sf"/>
</dbReference>
<reference evidence="8" key="1">
    <citation type="submission" date="2016-10" db="EMBL/GenBank/DDBJ databases">
        <authorList>
            <person name="Varghese N."/>
            <person name="Submissions S."/>
        </authorList>
    </citation>
    <scope>NUCLEOTIDE SEQUENCE [LARGE SCALE GENOMIC DNA]</scope>
    <source>
        <strain evidence="8">DSM 13577</strain>
    </source>
</reference>
<protein>
    <recommendedName>
        <fullName evidence="5">Trehalose operon repressor</fullName>
    </recommendedName>
</protein>
<accession>A0A1H9ZZA2</accession>
<evidence type="ECO:0000256" key="3">
    <source>
        <dbReference type="ARBA" id="ARBA00023125"/>
    </source>
</evidence>
<dbReference type="Gene3D" id="3.40.1410.10">
    <property type="entry name" value="Chorismate lyase-like"/>
    <property type="match status" value="1"/>
</dbReference>
<name>A0A1H9ZZA2_9FIRM</name>
<dbReference type="PANTHER" id="PTHR44846:SF12">
    <property type="entry name" value="HTH-TYPE TRANSCRIPTIONAL REGULATOR TRER"/>
    <property type="match status" value="1"/>
</dbReference>
<feature type="domain" description="HTH gntR-type" evidence="6">
    <location>
        <begin position="8"/>
        <end position="76"/>
    </location>
</feature>
<dbReference type="AlphaFoldDB" id="A0A1H9ZZA2"/>
<dbReference type="InterPro" id="IPR028978">
    <property type="entry name" value="Chorismate_lyase_/UTRA_dom_sf"/>
</dbReference>